<protein>
    <recommendedName>
        <fullName evidence="3 9">Mediator of RNA polymerase II transcription subunit 6</fullName>
    </recommendedName>
    <alternativeName>
        <fullName evidence="8 9">Mediator complex subunit 6</fullName>
    </alternativeName>
</protein>
<dbReference type="GO" id="GO:0003712">
    <property type="term" value="F:transcription coregulator activity"/>
    <property type="evidence" value="ECO:0007669"/>
    <property type="project" value="InterPro"/>
</dbReference>
<keyword evidence="5 9" id="KW-0010">Activator</keyword>
<comment type="subcellular location">
    <subcellularLocation>
        <location evidence="1 9">Nucleus</location>
    </subcellularLocation>
</comment>
<feature type="compositionally biased region" description="Low complexity" evidence="10">
    <location>
        <begin position="162"/>
        <end position="183"/>
    </location>
</feature>
<evidence type="ECO:0000313" key="11">
    <source>
        <dbReference type="EMBL" id="CDP34253.1"/>
    </source>
</evidence>
<dbReference type="InterPro" id="IPR038566">
    <property type="entry name" value="Mediator_Med6_sf"/>
</dbReference>
<name>A0A060SZY4_BLAAD</name>
<gene>
    <name evidence="11" type="ORF">GNLVRS02_ARAD1C08206g</name>
</gene>
<dbReference type="PhylomeDB" id="A0A060SZY4"/>
<dbReference type="PANTHER" id="PTHR13104">
    <property type="entry name" value="MED-6-RELATED"/>
    <property type="match status" value="1"/>
</dbReference>
<proteinExistence type="inferred from homology"/>
<evidence type="ECO:0000256" key="6">
    <source>
        <dbReference type="ARBA" id="ARBA00023163"/>
    </source>
</evidence>
<dbReference type="GO" id="GO:0006357">
    <property type="term" value="P:regulation of transcription by RNA polymerase II"/>
    <property type="evidence" value="ECO:0007669"/>
    <property type="project" value="InterPro"/>
</dbReference>
<keyword evidence="4 9" id="KW-0805">Transcription regulation</keyword>
<dbReference type="AlphaFoldDB" id="A0A060SZY4"/>
<dbReference type="Pfam" id="PF04934">
    <property type="entry name" value="Med6"/>
    <property type="match status" value="1"/>
</dbReference>
<evidence type="ECO:0000256" key="5">
    <source>
        <dbReference type="ARBA" id="ARBA00023159"/>
    </source>
</evidence>
<keyword evidence="7 9" id="KW-0539">Nucleus</keyword>
<evidence type="ECO:0000256" key="4">
    <source>
        <dbReference type="ARBA" id="ARBA00023015"/>
    </source>
</evidence>
<keyword evidence="6 9" id="KW-0804">Transcription</keyword>
<reference evidence="11" key="2">
    <citation type="submission" date="2014-06" db="EMBL/GenBank/DDBJ databases">
        <title>The complete genome of Blastobotrys (Arxula) adeninivorans LS3 - a yeast of biotechnological interest.</title>
        <authorList>
            <person name="Kunze G."/>
            <person name="Gaillardin C."/>
            <person name="Czernicka M."/>
            <person name="Durrens P."/>
            <person name="Martin T."/>
            <person name="Boer E."/>
            <person name="Gabaldon T."/>
            <person name="Cruz J."/>
            <person name="Talla E."/>
            <person name="Marck C."/>
            <person name="Goffeau A."/>
            <person name="Barbe V."/>
            <person name="Baret P."/>
            <person name="Baronian K."/>
            <person name="Beier S."/>
            <person name="Bleykasten C."/>
            <person name="Bode R."/>
            <person name="Casaregola S."/>
            <person name="Despons L."/>
            <person name="Fairhead C."/>
            <person name="Giersberg M."/>
            <person name="Gierski P."/>
            <person name="Hahnel U."/>
            <person name="Hartmann A."/>
            <person name="Jankowska D."/>
            <person name="Jubin C."/>
            <person name="Jung P."/>
            <person name="Lafontaine I."/>
            <person name="Leh-Louis V."/>
            <person name="Lemaire M."/>
            <person name="Marcet-Houben M."/>
            <person name="Mascher M."/>
            <person name="Morel G."/>
            <person name="Richard G.-F."/>
            <person name="Riechen J."/>
            <person name="Sacerdot C."/>
            <person name="Sarkar A."/>
            <person name="Savel G."/>
            <person name="Schacherer J."/>
            <person name="Sherman D."/>
            <person name="Straub M.-L."/>
            <person name="Stein N."/>
            <person name="Thierry A."/>
            <person name="Trautwein-Schult A."/>
            <person name="Westhof E."/>
            <person name="Worch S."/>
            <person name="Dujon B."/>
            <person name="Souciet J.-L."/>
            <person name="Wincker P."/>
            <person name="Scholz U."/>
            <person name="Neuveglise N."/>
        </authorList>
    </citation>
    <scope>NUCLEOTIDE SEQUENCE</scope>
    <source>
        <strain evidence="11">LS3</strain>
    </source>
</reference>
<dbReference type="InterPro" id="IPR016612">
    <property type="entry name" value="Mediator_Med6_fun"/>
</dbReference>
<evidence type="ECO:0000256" key="3">
    <source>
        <dbReference type="ARBA" id="ARBA00020634"/>
    </source>
</evidence>
<dbReference type="PIRSF" id="PIRSF013286">
    <property type="entry name" value="MED6_fungi"/>
    <property type="match status" value="1"/>
</dbReference>
<evidence type="ECO:0000256" key="10">
    <source>
        <dbReference type="SAM" id="MobiDB-lite"/>
    </source>
</evidence>
<dbReference type="GO" id="GO:0016592">
    <property type="term" value="C:mediator complex"/>
    <property type="evidence" value="ECO:0007669"/>
    <property type="project" value="InterPro"/>
</dbReference>
<comment type="similarity">
    <text evidence="2 9">Belongs to the Mediator complex subunit 6 family.</text>
</comment>
<reference evidence="11" key="1">
    <citation type="submission" date="2014-02" db="EMBL/GenBank/DDBJ databases">
        <authorList>
            <person name="Genoscope - CEA"/>
        </authorList>
    </citation>
    <scope>NUCLEOTIDE SEQUENCE</scope>
    <source>
        <strain evidence="11">LS3</strain>
    </source>
</reference>
<dbReference type="EMBL" id="HG937693">
    <property type="protein sequence ID" value="CDP34253.1"/>
    <property type="molecule type" value="Genomic_DNA"/>
</dbReference>
<dbReference type="InterPro" id="IPR007018">
    <property type="entry name" value="Mediator_Med6"/>
</dbReference>
<evidence type="ECO:0000256" key="1">
    <source>
        <dbReference type="ARBA" id="ARBA00004123"/>
    </source>
</evidence>
<organism evidence="11">
    <name type="scientific">Blastobotrys adeninivorans</name>
    <name type="common">Yeast</name>
    <name type="synonym">Arxula adeninivorans</name>
    <dbReference type="NCBI Taxonomy" id="409370"/>
    <lineage>
        <taxon>Eukaryota</taxon>
        <taxon>Fungi</taxon>
        <taxon>Dikarya</taxon>
        <taxon>Ascomycota</taxon>
        <taxon>Saccharomycotina</taxon>
        <taxon>Dipodascomycetes</taxon>
        <taxon>Dipodascales</taxon>
        <taxon>Trichomonascaceae</taxon>
        <taxon>Blastobotrys</taxon>
    </lineage>
</organism>
<evidence type="ECO:0000256" key="8">
    <source>
        <dbReference type="ARBA" id="ARBA00031259"/>
    </source>
</evidence>
<feature type="region of interest" description="Disordered" evidence="10">
    <location>
        <begin position="161"/>
        <end position="208"/>
    </location>
</feature>
<evidence type="ECO:0000256" key="7">
    <source>
        <dbReference type="ARBA" id="ARBA00023242"/>
    </source>
</evidence>
<comment type="function">
    <text evidence="9">Component of the Mediator complex, a coactivator involved in the regulated transcription of nearly all RNA polymerase II-dependent genes. Mediator functions as a bridge to convey information from gene-specific regulatory proteins to the basal RNA polymerase II transcription machinery.</text>
</comment>
<sequence length="260" mass="29025">MEPLDEVLWRAPEWIQAFGLRSDNVLEYFSQSPFYDRTSNNQVLKMQSQFNENLNTRDLSAELKNMQGIEFVVAIEREPDMWVIRKQNRLSPHEARLEATYFVVGDNIFMAPAIYSIVSSRLLSTSQSLSKALETAVSLPTYSPSQGYSYVNDVSALETDDNSVSVKRPASSSSNSQASALRSNYNSPMPSSATSNPAGQTPSNINNNITIPAVHDKVSTFYMDKALNSTLSNSTVFIDSADHVTDLKAIQPDKPRRKKR</sequence>
<comment type="subunit">
    <text evidence="9">Component of the Mediator complex.</text>
</comment>
<feature type="compositionally biased region" description="Polar residues" evidence="10">
    <location>
        <begin position="184"/>
        <end position="203"/>
    </location>
</feature>
<dbReference type="Gene3D" id="3.10.450.580">
    <property type="entry name" value="Mediator complex, subunit Med6"/>
    <property type="match status" value="1"/>
</dbReference>
<accession>A0A060SZY4</accession>
<evidence type="ECO:0000256" key="9">
    <source>
        <dbReference type="PIRNR" id="PIRNR013286"/>
    </source>
</evidence>
<evidence type="ECO:0000256" key="2">
    <source>
        <dbReference type="ARBA" id="ARBA00007526"/>
    </source>
</evidence>